<comment type="caution">
    <text evidence="3">The sequence shown here is derived from an EMBL/GenBank/DDBJ whole genome shotgun (WGS) entry which is preliminary data.</text>
</comment>
<evidence type="ECO:0000256" key="2">
    <source>
        <dbReference type="SAM" id="MobiDB-lite"/>
    </source>
</evidence>
<proteinExistence type="inferred from homology"/>
<evidence type="ECO:0000313" key="3">
    <source>
        <dbReference type="EMBL" id="KAF7841133.1"/>
    </source>
</evidence>
<feature type="region of interest" description="Disordered" evidence="2">
    <location>
        <begin position="16"/>
        <end position="54"/>
    </location>
</feature>
<dbReference type="AlphaFoldDB" id="A0A834X8V1"/>
<feature type="compositionally biased region" description="Polar residues" evidence="2">
    <location>
        <begin position="42"/>
        <end position="52"/>
    </location>
</feature>
<dbReference type="Proteomes" id="UP000634136">
    <property type="component" value="Unassembled WGS sequence"/>
</dbReference>
<sequence length="131" mass="15166">MGVRVVSMVHHMLKRTTSSHHHHLVHRRNHHHHHHDRDQIDETTSSSNNSNKVGVAPKGHVAVYVVGEMMQMRKRFVVPISYLNHPSFLELLRRYEEEFGFHHPMGGLTIPCREDQFITLTSQLRAPSPSS</sequence>
<dbReference type="PANTHER" id="PTHR31929">
    <property type="entry name" value="SAUR-LIKE AUXIN-RESPONSIVE PROTEIN FAMILY-RELATED"/>
    <property type="match status" value="1"/>
</dbReference>
<organism evidence="3 4">
    <name type="scientific">Senna tora</name>
    <dbReference type="NCBI Taxonomy" id="362788"/>
    <lineage>
        <taxon>Eukaryota</taxon>
        <taxon>Viridiplantae</taxon>
        <taxon>Streptophyta</taxon>
        <taxon>Embryophyta</taxon>
        <taxon>Tracheophyta</taxon>
        <taxon>Spermatophyta</taxon>
        <taxon>Magnoliopsida</taxon>
        <taxon>eudicotyledons</taxon>
        <taxon>Gunneridae</taxon>
        <taxon>Pentapetalae</taxon>
        <taxon>rosids</taxon>
        <taxon>fabids</taxon>
        <taxon>Fabales</taxon>
        <taxon>Fabaceae</taxon>
        <taxon>Caesalpinioideae</taxon>
        <taxon>Cassia clade</taxon>
        <taxon>Senna</taxon>
    </lineage>
</organism>
<protein>
    <submittedName>
        <fullName evidence="3">Auxin-responsive protein SAUR21-like</fullName>
    </submittedName>
</protein>
<accession>A0A834X8V1</accession>
<gene>
    <name evidence="3" type="ORF">G2W53_003431</name>
</gene>
<comment type="similarity">
    <text evidence="1">Belongs to the ARG7 family.</text>
</comment>
<dbReference type="EMBL" id="JAAIUW010000002">
    <property type="protein sequence ID" value="KAF7841133.1"/>
    <property type="molecule type" value="Genomic_DNA"/>
</dbReference>
<name>A0A834X8V1_9FABA</name>
<dbReference type="GO" id="GO:0009733">
    <property type="term" value="P:response to auxin"/>
    <property type="evidence" value="ECO:0007669"/>
    <property type="project" value="InterPro"/>
</dbReference>
<keyword evidence="4" id="KW-1185">Reference proteome</keyword>
<feature type="compositionally biased region" description="Basic residues" evidence="2">
    <location>
        <begin position="16"/>
        <end position="35"/>
    </location>
</feature>
<dbReference type="Pfam" id="PF02519">
    <property type="entry name" value="Auxin_inducible"/>
    <property type="match status" value="1"/>
</dbReference>
<evidence type="ECO:0000313" key="4">
    <source>
        <dbReference type="Proteomes" id="UP000634136"/>
    </source>
</evidence>
<evidence type="ECO:0000256" key="1">
    <source>
        <dbReference type="ARBA" id="ARBA00006974"/>
    </source>
</evidence>
<dbReference type="InterPro" id="IPR003676">
    <property type="entry name" value="SAUR_fam"/>
</dbReference>
<reference evidence="3" key="1">
    <citation type="submission" date="2020-09" db="EMBL/GenBank/DDBJ databases">
        <title>Genome-Enabled Discovery of Anthraquinone Biosynthesis in Senna tora.</title>
        <authorList>
            <person name="Kang S.-H."/>
            <person name="Pandey R.P."/>
            <person name="Lee C.-M."/>
            <person name="Sim J.-S."/>
            <person name="Jeong J.-T."/>
            <person name="Choi B.-S."/>
            <person name="Jung M."/>
            <person name="Ginzburg D."/>
            <person name="Zhao K."/>
            <person name="Won S.Y."/>
            <person name="Oh T.-J."/>
            <person name="Yu Y."/>
            <person name="Kim N.-H."/>
            <person name="Lee O.R."/>
            <person name="Lee T.-H."/>
            <person name="Bashyal P."/>
            <person name="Kim T.-S."/>
            <person name="Lee W.-H."/>
            <person name="Kawkins C."/>
            <person name="Kim C.-K."/>
            <person name="Kim J.S."/>
            <person name="Ahn B.O."/>
            <person name="Rhee S.Y."/>
            <person name="Sohng J.K."/>
        </authorList>
    </citation>
    <scope>NUCLEOTIDE SEQUENCE</scope>
    <source>
        <tissue evidence="3">Leaf</tissue>
    </source>
</reference>